<dbReference type="RefSeq" id="WP_098470111.1">
    <property type="nucleotide sequence ID" value="NZ_PDJD01000001.1"/>
</dbReference>
<reference evidence="1 2" key="1">
    <citation type="submission" date="2017-10" db="EMBL/GenBank/DDBJ databases">
        <title>Sequencing the genomes of 1000 actinobacteria strains.</title>
        <authorList>
            <person name="Klenk H.-P."/>
        </authorList>
    </citation>
    <scope>NUCLEOTIDE SEQUENCE [LARGE SCALE GENOMIC DNA]</scope>
    <source>
        <strain evidence="1 2">DSM 21801</strain>
    </source>
</reference>
<organism evidence="1 2">
    <name type="scientific">Serinibacter salmoneus</name>
    <dbReference type="NCBI Taxonomy" id="556530"/>
    <lineage>
        <taxon>Bacteria</taxon>
        <taxon>Bacillati</taxon>
        <taxon>Actinomycetota</taxon>
        <taxon>Actinomycetes</taxon>
        <taxon>Micrococcales</taxon>
        <taxon>Beutenbergiaceae</taxon>
        <taxon>Serinibacter</taxon>
    </lineage>
</organism>
<evidence type="ECO:0000313" key="2">
    <source>
        <dbReference type="Proteomes" id="UP000224915"/>
    </source>
</evidence>
<dbReference type="OrthoDB" id="9794241at2"/>
<accession>A0A2A9D4D7</accession>
<dbReference type="EMBL" id="PDJD01000001">
    <property type="protein sequence ID" value="PFG21251.1"/>
    <property type="molecule type" value="Genomic_DNA"/>
</dbReference>
<dbReference type="InterPro" id="IPR015996">
    <property type="entry name" value="UCP028451"/>
</dbReference>
<sequence length="223" mass="24364">MAAHAGIPTDAVSFYADLTANNDREWWAANRDRWQTSVRQPVTALTDALAEEFGSAKLFRPNRDVRFSKDKSPYKTHQGAVVGTSAGCGLYVQVSARGLMTGAGWYQPTPAQLRAYRAAVLAEGSGAELDALTTALAGDPDAPETDDLPQDAIRIDGDQLKTAPRGFPKDHPRVHLLRFTSMLVSRDHGTPTWLASDAVVDHVREDWRIYAPLLGWFAAHLAP</sequence>
<proteinExistence type="predicted"/>
<evidence type="ECO:0000313" key="1">
    <source>
        <dbReference type="EMBL" id="PFG21251.1"/>
    </source>
</evidence>
<gene>
    <name evidence="1" type="ORF">ATL40_2874</name>
</gene>
<dbReference type="PIRSF" id="PIRSF028451">
    <property type="entry name" value="UCP028451"/>
    <property type="match status" value="1"/>
</dbReference>
<protein>
    <submittedName>
        <fullName evidence="1">Uncharacterized protein (TIGR02453 family)</fullName>
    </submittedName>
</protein>
<comment type="caution">
    <text evidence="1">The sequence shown here is derived from an EMBL/GenBank/DDBJ whole genome shotgun (WGS) entry which is preliminary data.</text>
</comment>
<dbReference type="Pfam" id="PF09365">
    <property type="entry name" value="DUF2461"/>
    <property type="match status" value="1"/>
</dbReference>
<dbReference type="NCBIfam" id="TIGR02453">
    <property type="entry name" value="TIGR02453 family protein"/>
    <property type="match status" value="1"/>
</dbReference>
<dbReference type="Proteomes" id="UP000224915">
    <property type="component" value="Unassembled WGS sequence"/>
</dbReference>
<keyword evidence="2" id="KW-1185">Reference proteome</keyword>
<name>A0A2A9D4D7_9MICO</name>
<dbReference type="PANTHER" id="PTHR36452">
    <property type="entry name" value="CHROMOSOME 12, WHOLE GENOME SHOTGUN SEQUENCE"/>
    <property type="match status" value="1"/>
</dbReference>
<dbReference type="AlphaFoldDB" id="A0A2A9D4D7"/>
<dbReference type="PANTHER" id="PTHR36452:SF1">
    <property type="entry name" value="DUF2461 DOMAIN-CONTAINING PROTEIN"/>
    <property type="match status" value="1"/>
</dbReference>
<dbReference type="InterPro" id="IPR012808">
    <property type="entry name" value="CHP02453"/>
</dbReference>